<dbReference type="PANTHER" id="PTHR30535">
    <property type="entry name" value="VITAMIN B12-BINDING PROTEIN"/>
    <property type="match status" value="1"/>
</dbReference>
<accession>A0ABY6NNY4</accession>
<dbReference type="InterPro" id="IPR002491">
    <property type="entry name" value="ABC_transptr_periplasmic_BD"/>
</dbReference>
<dbReference type="InterPro" id="IPR050902">
    <property type="entry name" value="ABC_Transporter_SBP"/>
</dbReference>
<sequence length="265" mass="30694">MKEFYDQLNRKIALKEVPKRIVSLVPSQTELLVDLGLREQIVGVTKFCVHPECLRKEKKVVGGTKQVHFERVAALEPDIILCNKEENTEEMVAELEKIAPVHVSDICTIDDSLDLIGQYAEIFQVACKASEIIEKIKSEKQCFQDDAKRFPERKVAYFIWKNPWMVAGKDTFIDHLLKLNRFKNAFLEEDSRYPEIALNELEKKEVEVLLLSTEPFPFKEKDIEALKKEVRVGCIQIVDGEYFSWYGSRLTAAFNYFRKVQAILS</sequence>
<name>A0ABY6NNY4_9FLAO</name>
<feature type="domain" description="Fe/B12 periplasmic-binding" evidence="2">
    <location>
        <begin position="20"/>
        <end position="265"/>
    </location>
</feature>
<evidence type="ECO:0000256" key="1">
    <source>
        <dbReference type="ARBA" id="ARBA00022729"/>
    </source>
</evidence>
<dbReference type="NCBIfam" id="NF038402">
    <property type="entry name" value="TroA_like"/>
    <property type="match status" value="1"/>
</dbReference>
<dbReference type="Gene3D" id="3.40.50.1980">
    <property type="entry name" value="Nitrogenase molybdenum iron protein domain"/>
    <property type="match status" value="2"/>
</dbReference>
<proteinExistence type="predicted"/>
<dbReference type="PANTHER" id="PTHR30535:SF35">
    <property type="entry name" value="PERIPLASMIC BINDING PROTEIN"/>
    <property type="match status" value="1"/>
</dbReference>
<dbReference type="EMBL" id="CP069620">
    <property type="protein sequence ID" value="UZH54599.1"/>
    <property type="molecule type" value="Genomic_DNA"/>
</dbReference>
<protein>
    <submittedName>
        <fullName evidence="3">ABC transporter substrate-binding protein</fullName>
    </submittedName>
</protein>
<organism evidence="3 4">
    <name type="scientific">Salinimicrobium tongyeongense</name>
    <dbReference type="NCBI Taxonomy" id="2809707"/>
    <lineage>
        <taxon>Bacteria</taxon>
        <taxon>Pseudomonadati</taxon>
        <taxon>Bacteroidota</taxon>
        <taxon>Flavobacteriia</taxon>
        <taxon>Flavobacteriales</taxon>
        <taxon>Flavobacteriaceae</taxon>
        <taxon>Salinimicrobium</taxon>
    </lineage>
</organism>
<dbReference type="InterPro" id="IPR054828">
    <property type="entry name" value="Vit_B12_bind_prot"/>
</dbReference>
<gene>
    <name evidence="3" type="ORF">JRG66_11535</name>
</gene>
<dbReference type="PROSITE" id="PS50983">
    <property type="entry name" value="FE_B12_PBP"/>
    <property type="match status" value="1"/>
</dbReference>
<dbReference type="Pfam" id="PF01497">
    <property type="entry name" value="Peripla_BP_2"/>
    <property type="match status" value="1"/>
</dbReference>
<dbReference type="Proteomes" id="UP001163981">
    <property type="component" value="Chromosome"/>
</dbReference>
<evidence type="ECO:0000259" key="2">
    <source>
        <dbReference type="PROSITE" id="PS50983"/>
    </source>
</evidence>
<dbReference type="RefSeq" id="WP_265162927.1">
    <property type="nucleotide sequence ID" value="NZ_CP069620.1"/>
</dbReference>
<keyword evidence="1" id="KW-0732">Signal</keyword>
<keyword evidence="4" id="KW-1185">Reference proteome</keyword>
<evidence type="ECO:0000313" key="3">
    <source>
        <dbReference type="EMBL" id="UZH54599.1"/>
    </source>
</evidence>
<evidence type="ECO:0000313" key="4">
    <source>
        <dbReference type="Proteomes" id="UP001163981"/>
    </source>
</evidence>
<reference evidence="3" key="1">
    <citation type="submission" date="2021-02" db="EMBL/GenBank/DDBJ databases">
        <title>Salinimicrobium sp. nov. isolated from seawater in Tongyeong, Republic of Korea.</title>
        <authorList>
            <person name="Lee S.-J."/>
        </authorList>
    </citation>
    <scope>NUCLEOTIDE SEQUENCE</scope>
    <source>
        <strain evidence="3">HN-2-9-2</strain>
    </source>
</reference>
<dbReference type="SUPFAM" id="SSF53807">
    <property type="entry name" value="Helical backbone' metal receptor"/>
    <property type="match status" value="1"/>
</dbReference>